<dbReference type="Proteomes" id="UP001152321">
    <property type="component" value="Unassembled WGS sequence"/>
</dbReference>
<accession>A0ABT6DL03</accession>
<protein>
    <submittedName>
        <fullName evidence="2">Uncharacterized protein</fullName>
    </submittedName>
</protein>
<organism evidence="2 3">
    <name type="scientific">Bdellovibrio svalbardensis</name>
    <dbReference type="NCBI Taxonomy" id="2972972"/>
    <lineage>
        <taxon>Bacteria</taxon>
        <taxon>Pseudomonadati</taxon>
        <taxon>Bdellovibrionota</taxon>
        <taxon>Bdellovibrionia</taxon>
        <taxon>Bdellovibrionales</taxon>
        <taxon>Pseudobdellovibrionaceae</taxon>
        <taxon>Bdellovibrio</taxon>
    </lineage>
</organism>
<dbReference type="EMBL" id="JANRMI010000001">
    <property type="protein sequence ID" value="MDG0815793.1"/>
    <property type="molecule type" value="Genomic_DNA"/>
</dbReference>
<sequence>MKSVIFALVLSASPAFAAYGVDSSYNDDYQVDFISWCDQNNVMGQTTEGQVYVRENCSEKNMKCLAIKSGRFNHVLYTATCQPK</sequence>
<keyword evidence="1" id="KW-0732">Signal</keyword>
<gene>
    <name evidence="2" type="ORF">NWE73_05435</name>
</gene>
<name>A0ABT6DL03_9BACT</name>
<evidence type="ECO:0000313" key="2">
    <source>
        <dbReference type="EMBL" id="MDG0815793.1"/>
    </source>
</evidence>
<feature type="chain" id="PRO_5045054165" evidence="1">
    <location>
        <begin position="18"/>
        <end position="84"/>
    </location>
</feature>
<reference evidence="2" key="1">
    <citation type="submission" date="2022-08" db="EMBL/GenBank/DDBJ databases">
        <title>Novel Bdellovibrio Species Isolated from Svalbard: Designation Bdellovibrio svalbardensis.</title>
        <authorList>
            <person name="Mitchell R.J."/>
            <person name="Choi S.Y."/>
        </authorList>
    </citation>
    <scope>NUCLEOTIDE SEQUENCE</scope>
    <source>
        <strain evidence="2">PAP01</strain>
    </source>
</reference>
<comment type="caution">
    <text evidence="2">The sequence shown here is derived from an EMBL/GenBank/DDBJ whole genome shotgun (WGS) entry which is preliminary data.</text>
</comment>
<keyword evidence="3" id="KW-1185">Reference proteome</keyword>
<evidence type="ECO:0000313" key="3">
    <source>
        <dbReference type="Proteomes" id="UP001152321"/>
    </source>
</evidence>
<evidence type="ECO:0000256" key="1">
    <source>
        <dbReference type="SAM" id="SignalP"/>
    </source>
</evidence>
<dbReference type="RefSeq" id="WP_277577263.1">
    <property type="nucleotide sequence ID" value="NZ_JANRMI010000001.1"/>
</dbReference>
<feature type="signal peptide" evidence="1">
    <location>
        <begin position="1"/>
        <end position="17"/>
    </location>
</feature>
<proteinExistence type="predicted"/>